<feature type="compositionally biased region" description="Low complexity" evidence="1">
    <location>
        <begin position="184"/>
        <end position="204"/>
    </location>
</feature>
<comment type="caution">
    <text evidence="3">The sequence shown here is derived from an EMBL/GenBank/DDBJ whole genome shotgun (WGS) entry which is preliminary data.</text>
</comment>
<protein>
    <submittedName>
        <fullName evidence="3">Uncharacterized protein</fullName>
    </submittedName>
</protein>
<dbReference type="EMBL" id="LGUP01000165">
    <property type="protein sequence ID" value="KOG25200.1"/>
    <property type="molecule type" value="Genomic_DNA"/>
</dbReference>
<accession>A0A0L8KH32</accession>
<feature type="compositionally biased region" description="Basic and acidic residues" evidence="1">
    <location>
        <begin position="55"/>
        <end position="64"/>
    </location>
</feature>
<evidence type="ECO:0000313" key="3">
    <source>
        <dbReference type="EMBL" id="KOG25200.1"/>
    </source>
</evidence>
<keyword evidence="2" id="KW-1133">Transmembrane helix</keyword>
<dbReference type="RefSeq" id="WP_037944563.1">
    <property type="nucleotide sequence ID" value="NZ_LGUP01000165.1"/>
</dbReference>
<organism evidence="3 4">
    <name type="scientific">Streptomyces viridochromogenes</name>
    <dbReference type="NCBI Taxonomy" id="1938"/>
    <lineage>
        <taxon>Bacteria</taxon>
        <taxon>Bacillati</taxon>
        <taxon>Actinomycetota</taxon>
        <taxon>Actinomycetes</taxon>
        <taxon>Kitasatosporales</taxon>
        <taxon>Streptomycetaceae</taxon>
        <taxon>Streptomyces</taxon>
    </lineage>
</organism>
<evidence type="ECO:0000256" key="2">
    <source>
        <dbReference type="SAM" id="Phobius"/>
    </source>
</evidence>
<reference evidence="3 4" key="1">
    <citation type="submission" date="2015-06" db="EMBL/GenBank/DDBJ databases">
        <authorList>
            <person name="Hoefler B.C."/>
            <person name="Straight P.D."/>
        </authorList>
    </citation>
    <scope>NUCLEOTIDE SEQUENCE [LARGE SCALE GENOMIC DNA]</scope>
    <source>
        <strain evidence="3 4">NRRL 3427</strain>
    </source>
</reference>
<evidence type="ECO:0000313" key="4">
    <source>
        <dbReference type="Proteomes" id="UP000037023"/>
    </source>
</evidence>
<dbReference type="AlphaFoldDB" id="A0A0L8KH32"/>
<feature type="region of interest" description="Disordered" evidence="1">
    <location>
        <begin position="52"/>
        <end position="74"/>
    </location>
</feature>
<evidence type="ECO:0000256" key="1">
    <source>
        <dbReference type="SAM" id="MobiDB-lite"/>
    </source>
</evidence>
<dbReference type="PATRIC" id="fig|1938.6.peg.3912"/>
<keyword evidence="2" id="KW-0812">Transmembrane</keyword>
<gene>
    <name evidence="3" type="ORF">ADK34_18125</name>
</gene>
<proteinExistence type="predicted"/>
<dbReference type="Proteomes" id="UP000037023">
    <property type="component" value="Unassembled WGS sequence"/>
</dbReference>
<feature type="region of interest" description="Disordered" evidence="1">
    <location>
        <begin position="184"/>
        <end position="218"/>
    </location>
</feature>
<name>A0A0L8KH32_STRVR</name>
<sequence>MTVPHQSTTPRAPQDKLPEDRRHMIRRRWLTAVIIVLLVGIPAGYLVISAGQSRDSGRDKERESSAAGLQANRPSQMKRRVFEVPIPAGAWDVAYYETSNWKTSRLYVQFTTTATGLDAFLAESGTSRAQLVPGHVTVSERDADIADWTFDDGPTGGTATPPTGGAATPATVGTTAPATVGPSTGATEASGGATGATVWAGTTVTREEPRPDTDITVDLTDPAFPRVYAVSTTSP</sequence>
<feature type="transmembrane region" description="Helical" evidence="2">
    <location>
        <begin position="29"/>
        <end position="48"/>
    </location>
</feature>
<keyword evidence="2" id="KW-0472">Membrane</keyword>